<dbReference type="Gene3D" id="3.30.930.10">
    <property type="entry name" value="Bira Bifunctional Protein, Domain 2"/>
    <property type="match status" value="2"/>
</dbReference>
<dbReference type="InterPro" id="IPR050062">
    <property type="entry name" value="Pro-tRNA_synthetase"/>
</dbReference>
<feature type="region of interest" description="Disordered" evidence="13">
    <location>
        <begin position="17"/>
        <end position="42"/>
    </location>
</feature>
<dbReference type="PANTHER" id="PTHR42753">
    <property type="entry name" value="MITOCHONDRIAL RIBOSOME PROTEIN L39/PROLYL-TRNA LIGASE FAMILY MEMBER"/>
    <property type="match status" value="1"/>
</dbReference>
<dbReference type="PANTHER" id="PTHR42753:SF2">
    <property type="entry name" value="PROLINE--TRNA LIGASE"/>
    <property type="match status" value="1"/>
</dbReference>
<evidence type="ECO:0000256" key="8">
    <source>
        <dbReference type="ARBA" id="ARBA00022840"/>
    </source>
</evidence>
<organism evidence="15 16">
    <name type="scientific">Mycosarcoma maydis</name>
    <name type="common">Corn smut fungus</name>
    <name type="synonym">Ustilago maydis</name>
    <dbReference type="NCBI Taxonomy" id="5270"/>
    <lineage>
        <taxon>Eukaryota</taxon>
        <taxon>Fungi</taxon>
        <taxon>Dikarya</taxon>
        <taxon>Basidiomycota</taxon>
        <taxon>Ustilaginomycotina</taxon>
        <taxon>Ustilaginomycetes</taxon>
        <taxon>Ustilaginales</taxon>
        <taxon>Ustilaginaceae</taxon>
        <taxon>Mycosarcoma</taxon>
    </lineage>
</organism>
<dbReference type="OMA" id="FQMGCYG"/>
<evidence type="ECO:0000256" key="4">
    <source>
        <dbReference type="ARBA" id="ARBA00012831"/>
    </source>
</evidence>
<dbReference type="InterPro" id="IPR006195">
    <property type="entry name" value="aa-tRNA-synth_II"/>
</dbReference>
<keyword evidence="16" id="KW-1185">Reference proteome</keyword>
<dbReference type="InterPro" id="IPR045864">
    <property type="entry name" value="aa-tRNA-synth_II/BPL/LPL"/>
</dbReference>
<dbReference type="GO" id="GO:0006433">
    <property type="term" value="P:prolyl-tRNA aminoacylation"/>
    <property type="evidence" value="ECO:0000318"/>
    <property type="project" value="GO_Central"/>
</dbReference>
<evidence type="ECO:0000256" key="10">
    <source>
        <dbReference type="ARBA" id="ARBA00023146"/>
    </source>
</evidence>
<reference evidence="15 16" key="1">
    <citation type="journal article" date="2006" name="Nature">
        <title>Insights from the genome of the biotrophic fungal plant pathogen Ustilago maydis.</title>
        <authorList>
            <person name="Kamper J."/>
            <person name="Kahmann R."/>
            <person name="Bolker M."/>
            <person name="Ma L.J."/>
            <person name="Brefort T."/>
            <person name="Saville B.J."/>
            <person name="Banuett F."/>
            <person name="Kronstad J.W."/>
            <person name="Gold S.E."/>
            <person name="Muller O."/>
            <person name="Perlin M.H."/>
            <person name="Wosten H.A."/>
            <person name="de Vries R."/>
            <person name="Ruiz-Herrera J."/>
            <person name="Reynaga-Pena C.G."/>
            <person name="Snetselaar K."/>
            <person name="McCann M."/>
            <person name="Perez-Martin J."/>
            <person name="Feldbrugge M."/>
            <person name="Basse C.W."/>
            <person name="Steinberg G."/>
            <person name="Ibeas J.I."/>
            <person name="Holloman W."/>
            <person name="Guzman P."/>
            <person name="Farman M."/>
            <person name="Stajich J.E."/>
            <person name="Sentandreu R."/>
            <person name="Gonzalez-Prieto J.M."/>
            <person name="Kennell J.C."/>
            <person name="Molina L."/>
            <person name="Schirawski J."/>
            <person name="Mendoza-Mendoza A."/>
            <person name="Greilinger D."/>
            <person name="Munch K."/>
            <person name="Rossel N."/>
            <person name="Scherer M."/>
            <person name="Vranes M."/>
            <person name="Ladendorf O."/>
            <person name="Vincon V."/>
            <person name="Fuchs U."/>
            <person name="Sandrock B."/>
            <person name="Meng S."/>
            <person name="Ho E.C."/>
            <person name="Cahill M.J."/>
            <person name="Boyce K.J."/>
            <person name="Klose J."/>
            <person name="Klosterman S.J."/>
            <person name="Deelstra H.J."/>
            <person name="Ortiz-Castellanos L."/>
            <person name="Li W."/>
            <person name="Sanchez-Alonso P."/>
            <person name="Schreier P.H."/>
            <person name="Hauser-Hahn I."/>
            <person name="Vaupel M."/>
            <person name="Koopmann E."/>
            <person name="Friedrich G."/>
            <person name="Voss H."/>
            <person name="Schluter T."/>
            <person name="Margolis J."/>
            <person name="Platt D."/>
            <person name="Swimmer C."/>
            <person name="Gnirke A."/>
            <person name="Chen F."/>
            <person name="Vysotskaia V."/>
            <person name="Mannhaupt G."/>
            <person name="Guldener U."/>
            <person name="Munsterkotter M."/>
            <person name="Haase D."/>
            <person name="Oesterheld M."/>
            <person name="Mewes H.W."/>
            <person name="Mauceli E.W."/>
            <person name="DeCaprio D."/>
            <person name="Wade C.M."/>
            <person name="Butler J."/>
            <person name="Young S."/>
            <person name="Jaffe D.B."/>
            <person name="Calvo S."/>
            <person name="Nusbaum C."/>
            <person name="Galagan J."/>
            <person name="Birren B.W."/>
        </authorList>
    </citation>
    <scope>NUCLEOTIDE SEQUENCE [LARGE SCALE GENOMIC DNA]</scope>
    <source>
        <strain evidence="16">DSM 14603 / FGSC 9021 / UM521</strain>
    </source>
</reference>
<keyword evidence="5" id="KW-0963">Cytoplasm</keyword>
<dbReference type="GO" id="GO:0005524">
    <property type="term" value="F:ATP binding"/>
    <property type="evidence" value="ECO:0007669"/>
    <property type="project" value="UniProtKB-KW"/>
</dbReference>
<gene>
    <name evidence="15" type="ORF">UMAG_06184</name>
</gene>
<dbReference type="Proteomes" id="UP000000561">
    <property type="component" value="Chromosome 22"/>
</dbReference>
<dbReference type="EC" id="6.1.1.15" evidence="4"/>
<keyword evidence="7" id="KW-0547">Nucleotide-binding</keyword>
<evidence type="ECO:0000256" key="9">
    <source>
        <dbReference type="ARBA" id="ARBA00022917"/>
    </source>
</evidence>
<keyword evidence="10" id="KW-0030">Aminoacyl-tRNA synthetase</keyword>
<dbReference type="FunFam" id="3.30.930.10:FF:000066">
    <property type="entry name" value="Proline--tRNA ligase"/>
    <property type="match status" value="1"/>
</dbReference>
<comment type="subunit">
    <text evidence="3">Homodimer.</text>
</comment>
<evidence type="ECO:0000313" key="15">
    <source>
        <dbReference type="EMBL" id="KIS65804.1"/>
    </source>
</evidence>
<comment type="subcellular location">
    <subcellularLocation>
        <location evidence="1">Cytoplasm</location>
    </subcellularLocation>
</comment>
<evidence type="ECO:0000256" key="5">
    <source>
        <dbReference type="ARBA" id="ARBA00022490"/>
    </source>
</evidence>
<evidence type="ECO:0000259" key="14">
    <source>
        <dbReference type="PROSITE" id="PS50862"/>
    </source>
</evidence>
<dbReference type="GO" id="GO:0004827">
    <property type="term" value="F:proline-tRNA ligase activity"/>
    <property type="evidence" value="ECO:0000318"/>
    <property type="project" value="GO_Central"/>
</dbReference>
<dbReference type="KEGG" id="uma:UMAG_06184"/>
<dbReference type="SUPFAM" id="SSF55681">
    <property type="entry name" value="Class II aaRS and biotin synthetases"/>
    <property type="match status" value="1"/>
</dbReference>
<evidence type="ECO:0000256" key="7">
    <source>
        <dbReference type="ARBA" id="ARBA00022741"/>
    </source>
</evidence>
<keyword evidence="6" id="KW-0436">Ligase</keyword>
<comment type="catalytic activity">
    <reaction evidence="12">
        <text>tRNA(Pro) + L-proline + ATP = L-prolyl-tRNA(Pro) + AMP + diphosphate</text>
        <dbReference type="Rhea" id="RHEA:14305"/>
        <dbReference type="Rhea" id="RHEA-COMP:9700"/>
        <dbReference type="Rhea" id="RHEA-COMP:9702"/>
        <dbReference type="ChEBI" id="CHEBI:30616"/>
        <dbReference type="ChEBI" id="CHEBI:33019"/>
        <dbReference type="ChEBI" id="CHEBI:60039"/>
        <dbReference type="ChEBI" id="CHEBI:78442"/>
        <dbReference type="ChEBI" id="CHEBI:78532"/>
        <dbReference type="ChEBI" id="CHEBI:456215"/>
        <dbReference type="EC" id="6.1.1.15"/>
    </reaction>
</comment>
<keyword evidence="9" id="KW-0648">Protein biosynthesis</keyword>
<dbReference type="OrthoDB" id="10267474at2759"/>
<proteinExistence type="inferred from homology"/>
<evidence type="ECO:0000256" key="11">
    <source>
        <dbReference type="ARBA" id="ARBA00029731"/>
    </source>
</evidence>
<sequence>MAFPPRLPTSPRMALKLQRRTLSSSSSAQASASQPSLRRKPLQPIRLSTHFSPTQKASQSSSPSCVSSACNDDPLPSLQLLVRGGYVRSSSSGIFTLLPNALRIVGKITNIIDEQLCAIHASRIAMPNLLPSKLWHQTGRYTVMGSELYKLRDRKNSEFVLGPTHEEEITKLVANQVDSDRQLPLRLYQITTKFRDEPRPRMGLLRTKEFLMKDLYSFDKSAADANTTYEEVRAAYARIFDRIFGVDGRWTAAEADTGAIGGNKSHEYHVKDPAGEDTLISCSRCAYTANTEKAVSMPDPAQVPVAAADVRVLLYGCSDVKVQDQMMHAFVLPAGRGLNETKLEKLVAKLKACNKRTDDDHSLSLKHTANAQQDRIELMYDSASSLTSNTATANWDWKDRPEGPLVRFTSVYVYADFECASIDPSELNDALIDAVNTFTSRPGSTGDPTQHLPLVDLFPVQFGHFASSPSAVAPPLTLVDIRTAQASDTCPSCKSPHSLQESKAIEVGHTFYLGERYSRTLEAGFLPSHDVAEQVSQVHKLANGRVPFQMGCYGIGVSRILGALAQKAVGDFDRIFHGDAGDSAVASKKRQKAGFVWPSLIAPFTAVIVISDVKDPAKVEAAQIVWDRIVSHARRSDRTIRAVLERISSQRSQPDQATPQVDQDQGWSREEASEIVIDDRTSTLGSKLADSDLTGYAYRIIVGKHFTAQAKLELQYMGEHGWTAMLLPMQAFDQV</sequence>
<dbReference type="Pfam" id="PF00587">
    <property type="entry name" value="tRNA-synt_2b"/>
    <property type="match status" value="1"/>
</dbReference>
<dbReference type="RefSeq" id="XP_011392554.1">
    <property type="nucleotide sequence ID" value="XM_011394252.1"/>
</dbReference>
<dbReference type="SUPFAM" id="SSF52954">
    <property type="entry name" value="Class II aaRS ABD-related"/>
    <property type="match status" value="1"/>
</dbReference>
<evidence type="ECO:0000256" key="12">
    <source>
        <dbReference type="ARBA" id="ARBA00047671"/>
    </source>
</evidence>
<feature type="region of interest" description="Disordered" evidence="13">
    <location>
        <begin position="648"/>
        <end position="670"/>
    </location>
</feature>
<evidence type="ECO:0000256" key="2">
    <source>
        <dbReference type="ARBA" id="ARBA00008226"/>
    </source>
</evidence>
<evidence type="ECO:0000313" key="16">
    <source>
        <dbReference type="Proteomes" id="UP000000561"/>
    </source>
</evidence>
<dbReference type="InterPro" id="IPR002316">
    <property type="entry name" value="Pro-tRNA-ligase_IIa"/>
</dbReference>
<feature type="compositionally biased region" description="Polar residues" evidence="13">
    <location>
        <begin position="648"/>
        <end position="666"/>
    </location>
</feature>
<dbReference type="InParanoid" id="A0A0D1DMP6"/>
<dbReference type="GeneID" id="23565860"/>
<feature type="compositionally biased region" description="Low complexity" evidence="13">
    <location>
        <begin position="20"/>
        <end position="36"/>
    </location>
</feature>
<protein>
    <recommendedName>
        <fullName evidence="4">proline--tRNA ligase</fullName>
        <ecNumber evidence="4">6.1.1.15</ecNumber>
    </recommendedName>
    <alternativeName>
        <fullName evidence="11">Prolyl-tRNA synthetase</fullName>
    </alternativeName>
</protein>
<keyword evidence="8" id="KW-0067">ATP-binding</keyword>
<dbReference type="InterPro" id="IPR002314">
    <property type="entry name" value="aa-tRNA-synt_IIb"/>
</dbReference>
<evidence type="ECO:0000256" key="13">
    <source>
        <dbReference type="SAM" id="MobiDB-lite"/>
    </source>
</evidence>
<name>A0A0D1DMP6_MYCMD</name>
<dbReference type="InterPro" id="IPR036621">
    <property type="entry name" value="Anticodon-bd_dom_sf"/>
</dbReference>
<dbReference type="GO" id="GO:0005739">
    <property type="term" value="C:mitochondrion"/>
    <property type="evidence" value="ECO:0000318"/>
    <property type="project" value="GO_Central"/>
</dbReference>
<evidence type="ECO:0000256" key="6">
    <source>
        <dbReference type="ARBA" id="ARBA00022598"/>
    </source>
</evidence>
<feature type="domain" description="Aminoacyl-transfer RNA synthetases class-II family profile" evidence="14">
    <location>
        <begin position="124"/>
        <end position="564"/>
    </location>
</feature>
<evidence type="ECO:0000256" key="1">
    <source>
        <dbReference type="ARBA" id="ARBA00004496"/>
    </source>
</evidence>
<dbReference type="FunCoup" id="A0A0D1DMP6">
    <property type="interactions" value="250"/>
</dbReference>
<dbReference type="STRING" id="237631.A0A0D1DMP6"/>
<evidence type="ECO:0000256" key="3">
    <source>
        <dbReference type="ARBA" id="ARBA00011738"/>
    </source>
</evidence>
<dbReference type="PRINTS" id="PR01046">
    <property type="entry name" value="TRNASYNTHPRO"/>
</dbReference>
<dbReference type="PROSITE" id="PS50862">
    <property type="entry name" value="AA_TRNA_LIGASE_II"/>
    <property type="match status" value="1"/>
</dbReference>
<accession>A0A0D1DMP6</accession>
<comment type="similarity">
    <text evidence="2">Belongs to the class-II aminoacyl-tRNA synthetase family.</text>
</comment>
<dbReference type="Gene3D" id="3.40.50.800">
    <property type="entry name" value="Anticodon-binding domain"/>
    <property type="match status" value="1"/>
</dbReference>
<dbReference type="VEuPathDB" id="FungiDB:UMAG_06184"/>
<dbReference type="EMBL" id="CM003161">
    <property type="protein sequence ID" value="KIS65804.1"/>
    <property type="molecule type" value="Genomic_DNA"/>
</dbReference>
<dbReference type="eggNOG" id="KOG2324">
    <property type="taxonomic scope" value="Eukaryota"/>
</dbReference>
<dbReference type="AlphaFoldDB" id="A0A0D1DMP6"/>